<evidence type="ECO:0000259" key="7">
    <source>
        <dbReference type="SMART" id="SM00269"/>
    </source>
</evidence>
<keyword evidence="3 5" id="KW-0722">Serine protease inhibitor</keyword>
<dbReference type="GO" id="GO:0005576">
    <property type="term" value="C:extracellular region"/>
    <property type="evidence" value="ECO:0007669"/>
    <property type="project" value="InterPro"/>
</dbReference>
<feature type="chain" id="PRO_5032734734" description="Bowman-Birk serine protease inhibitors family domain-containing protein" evidence="6">
    <location>
        <begin position="20"/>
        <end position="133"/>
    </location>
</feature>
<feature type="signal peptide" evidence="6">
    <location>
        <begin position="1"/>
        <end position="19"/>
    </location>
</feature>
<proteinExistence type="inferred from homology"/>
<evidence type="ECO:0000256" key="4">
    <source>
        <dbReference type="ARBA" id="ARBA00023157"/>
    </source>
</evidence>
<dbReference type="EMBL" id="CAJGYO010000009">
    <property type="protein sequence ID" value="CAD6252879.1"/>
    <property type="molecule type" value="Genomic_DNA"/>
</dbReference>
<organism evidence="8 9">
    <name type="scientific">Miscanthus lutarioriparius</name>
    <dbReference type="NCBI Taxonomy" id="422564"/>
    <lineage>
        <taxon>Eukaryota</taxon>
        <taxon>Viridiplantae</taxon>
        <taxon>Streptophyta</taxon>
        <taxon>Embryophyta</taxon>
        <taxon>Tracheophyta</taxon>
        <taxon>Spermatophyta</taxon>
        <taxon>Magnoliopsida</taxon>
        <taxon>Liliopsida</taxon>
        <taxon>Poales</taxon>
        <taxon>Poaceae</taxon>
        <taxon>PACMAD clade</taxon>
        <taxon>Panicoideae</taxon>
        <taxon>Andropogonodae</taxon>
        <taxon>Andropogoneae</taxon>
        <taxon>Saccharinae</taxon>
        <taxon>Miscanthus</taxon>
    </lineage>
</organism>
<gene>
    <name evidence="8" type="ORF">NCGR_LOCUS36526</name>
</gene>
<dbReference type="InterPro" id="IPR000877">
    <property type="entry name" value="Prot_inh_BBI"/>
</dbReference>
<protein>
    <recommendedName>
        <fullName evidence="7">Bowman-Birk serine protease inhibitors family domain-containing protein</fullName>
    </recommendedName>
</protein>
<dbReference type="AlphaFoldDB" id="A0A811Q6M5"/>
<sequence length="133" mass="14131">MRRPQVILVVTLAVLGVLAALPLGEGNKEEAGAAVAADAAGTRSWPCCDDCRLCNRKNPPDCQCNDISLHGCRPECKKCVRYTLTADDDGIQMPATSAGPGPVRTYRCADVLTNFCERRCTPASAAAFLGEAF</sequence>
<dbReference type="Gene3D" id="2.10.69.10">
    <property type="entry name" value="Cysteine Protease (Bromelain) Inhibitor, subunit H"/>
    <property type="match status" value="1"/>
</dbReference>
<feature type="domain" description="Bowman-Birk serine protease inhibitors family" evidence="7">
    <location>
        <begin position="47"/>
        <end position="120"/>
    </location>
</feature>
<evidence type="ECO:0000256" key="2">
    <source>
        <dbReference type="ARBA" id="ARBA00022690"/>
    </source>
</evidence>
<keyword evidence="4" id="KW-1015">Disulfide bond</keyword>
<dbReference type="PANTHER" id="PTHR33479">
    <property type="entry name" value="BOWMAN-BIRK TYPE BRAN TRYPSIN INHIBITOR"/>
    <property type="match status" value="1"/>
</dbReference>
<dbReference type="SMART" id="SM00269">
    <property type="entry name" value="BowB"/>
    <property type="match status" value="1"/>
</dbReference>
<evidence type="ECO:0000256" key="6">
    <source>
        <dbReference type="SAM" id="SignalP"/>
    </source>
</evidence>
<dbReference type="InterPro" id="IPR035995">
    <property type="entry name" value="Bowman-Birk_prot_inh"/>
</dbReference>
<dbReference type="Pfam" id="PF00228">
    <property type="entry name" value="Bowman-Birk_leg"/>
    <property type="match status" value="1"/>
</dbReference>
<dbReference type="Proteomes" id="UP000604825">
    <property type="component" value="Unassembled WGS sequence"/>
</dbReference>
<dbReference type="OrthoDB" id="739291at2759"/>
<evidence type="ECO:0000256" key="1">
    <source>
        <dbReference type="ARBA" id="ARBA00008506"/>
    </source>
</evidence>
<reference evidence="8" key="1">
    <citation type="submission" date="2020-10" db="EMBL/GenBank/DDBJ databases">
        <authorList>
            <person name="Han B."/>
            <person name="Lu T."/>
            <person name="Zhao Q."/>
            <person name="Huang X."/>
            <person name="Zhao Y."/>
        </authorList>
    </citation>
    <scope>NUCLEOTIDE SEQUENCE</scope>
</reference>
<dbReference type="SUPFAM" id="SSF57247">
    <property type="entry name" value="Bowman-Birk inhibitor, BBI"/>
    <property type="match status" value="1"/>
</dbReference>
<evidence type="ECO:0000313" key="9">
    <source>
        <dbReference type="Proteomes" id="UP000604825"/>
    </source>
</evidence>
<evidence type="ECO:0000256" key="5">
    <source>
        <dbReference type="RuleBase" id="RU003856"/>
    </source>
</evidence>
<dbReference type="PANTHER" id="PTHR33479:SF4">
    <property type="entry name" value="BOWMAN-BIRK TYPE TRYPSIN INHIBITOR"/>
    <property type="match status" value="1"/>
</dbReference>
<comment type="similarity">
    <text evidence="1 5">Belongs to the Bowman-Birk serine protease inhibitor family.</text>
</comment>
<evidence type="ECO:0000313" key="8">
    <source>
        <dbReference type="EMBL" id="CAD6252879.1"/>
    </source>
</evidence>
<evidence type="ECO:0000256" key="3">
    <source>
        <dbReference type="ARBA" id="ARBA00022900"/>
    </source>
</evidence>
<comment type="caution">
    <text evidence="8">The sequence shown here is derived from an EMBL/GenBank/DDBJ whole genome shotgun (WGS) entry which is preliminary data.</text>
</comment>
<keyword evidence="6" id="KW-0732">Signal</keyword>
<keyword evidence="2 5" id="KW-0646">Protease inhibitor</keyword>
<accession>A0A811Q6M5</accession>
<name>A0A811Q6M5_9POAL</name>
<keyword evidence="9" id="KW-1185">Reference proteome</keyword>
<dbReference type="GO" id="GO:0004867">
    <property type="term" value="F:serine-type endopeptidase inhibitor activity"/>
    <property type="evidence" value="ECO:0007669"/>
    <property type="project" value="UniProtKB-KW"/>
</dbReference>